<dbReference type="STRING" id="869209.Tresu_0945"/>
<evidence type="ECO:0000256" key="1">
    <source>
        <dbReference type="ARBA" id="ARBA00022723"/>
    </source>
</evidence>
<dbReference type="PROSITE" id="PS51379">
    <property type="entry name" value="4FE4S_FER_2"/>
    <property type="match status" value="2"/>
</dbReference>
<reference evidence="6" key="2">
    <citation type="submission" date="2011-04" db="EMBL/GenBank/DDBJ databases">
        <title>The complete genome of chromosome of Treponema succinifaciens DSM 2489.</title>
        <authorList>
            <person name="Lucas S."/>
            <person name="Copeland A."/>
            <person name="Lapidus A."/>
            <person name="Bruce D."/>
            <person name="Goodwin L."/>
            <person name="Pitluck S."/>
            <person name="Peters L."/>
            <person name="Kyrpides N."/>
            <person name="Mavromatis K."/>
            <person name="Ivanova N."/>
            <person name="Ovchinnikova G."/>
            <person name="Teshima H."/>
            <person name="Detter J.C."/>
            <person name="Tapia R."/>
            <person name="Han C."/>
            <person name="Land M."/>
            <person name="Hauser L."/>
            <person name="Markowitz V."/>
            <person name="Cheng J.-F."/>
            <person name="Hugenholtz P."/>
            <person name="Woyke T."/>
            <person name="Wu D."/>
            <person name="Gronow S."/>
            <person name="Wellnitz S."/>
            <person name="Brambilla E."/>
            <person name="Klenk H.-P."/>
            <person name="Eisen J.A."/>
        </authorList>
    </citation>
    <scope>NUCLEOTIDE SEQUENCE [LARGE SCALE GENOMIC DNA]</scope>
    <source>
        <strain evidence="6">ATCC 33096 / DSM 2489 / 6091</strain>
    </source>
</reference>
<proteinExistence type="predicted"/>
<sequence length="412" mass="47675">MICPDEKCTGCGACVSICAKKAIILKEDLYGSLRPFVDSEKCINCGLCKKVCPNNQNLSFSKVKKVYVAYSFDKSVYNKAASGGIASELYKIAIKNNWFSMGTCFDRHTGVFYKEVKDVYDLDWACSSKYVYSNMLPAFNCYCEHLSKNEYAIFIGLPCQCAALYSYLNLKNKKFTENLFLVNIICHGVPNWKFLDEHLDFIEKKSEKRISKIFFRSKTADESHRGGNSYDYHLRCISDDSQEFYICDMHKKESYGNAFLSNLIFRENCYSCSYAKPERFCDLTIGDYDGLGCEVEYNNPVKQVSCVLCYTEKGNVLVKELKESCYLENRPLPEPFKYNGQLNYPSVPHKNRGKFKNSYLQTENFEYAVKKSLIREMYFSFNLFSTAKQFIKNNFKFVYAIYKKFKKIGGCR</sequence>
<organism evidence="5 6">
    <name type="scientific">Treponema succinifaciens (strain ATCC 33096 / DSM 2489 / 6091)</name>
    <dbReference type="NCBI Taxonomy" id="869209"/>
    <lineage>
        <taxon>Bacteria</taxon>
        <taxon>Pseudomonadati</taxon>
        <taxon>Spirochaetota</taxon>
        <taxon>Spirochaetia</taxon>
        <taxon>Spirochaetales</taxon>
        <taxon>Treponemataceae</taxon>
        <taxon>Treponema</taxon>
    </lineage>
</organism>
<evidence type="ECO:0000256" key="2">
    <source>
        <dbReference type="ARBA" id="ARBA00023004"/>
    </source>
</evidence>
<dbReference type="InterPro" id="IPR017896">
    <property type="entry name" value="4Fe4S_Fe-S-bd"/>
</dbReference>
<reference evidence="5 6" key="1">
    <citation type="journal article" date="2011" name="Stand. Genomic Sci.">
        <title>Complete genome sequence of Treponema succinifaciens type strain (6091).</title>
        <authorList>
            <person name="Han C."/>
            <person name="Gronow S."/>
            <person name="Teshima H."/>
            <person name="Lapidus A."/>
            <person name="Nolan M."/>
            <person name="Lucas S."/>
            <person name="Hammon N."/>
            <person name="Deshpande S."/>
            <person name="Cheng J.F."/>
            <person name="Zeytun A."/>
            <person name="Tapia R."/>
            <person name="Goodwin L."/>
            <person name="Pitluck S."/>
            <person name="Liolios K."/>
            <person name="Pagani I."/>
            <person name="Ivanova N."/>
            <person name="Mavromatis K."/>
            <person name="Mikhailova N."/>
            <person name="Huntemann M."/>
            <person name="Pati A."/>
            <person name="Chen A."/>
            <person name="Palaniappan K."/>
            <person name="Land M."/>
            <person name="Hauser L."/>
            <person name="Brambilla E.M."/>
            <person name="Rohde M."/>
            <person name="Goker M."/>
            <person name="Woyke T."/>
            <person name="Bristow J."/>
            <person name="Eisen J.A."/>
            <person name="Markowitz V."/>
            <person name="Hugenholtz P."/>
            <person name="Kyrpides N.C."/>
            <person name="Klenk H.P."/>
            <person name="Detter J.C."/>
        </authorList>
    </citation>
    <scope>NUCLEOTIDE SEQUENCE [LARGE SCALE GENOMIC DNA]</scope>
    <source>
        <strain evidence="6">ATCC 33096 / DSM 2489 / 6091</strain>
    </source>
</reference>
<dbReference type="Pfam" id="PF04432">
    <property type="entry name" value="FrhB_FdhB_C"/>
    <property type="match status" value="1"/>
</dbReference>
<feature type="domain" description="4Fe-4S ferredoxin-type" evidence="4">
    <location>
        <begin position="1"/>
        <end position="28"/>
    </location>
</feature>
<evidence type="ECO:0000313" key="5">
    <source>
        <dbReference type="EMBL" id="AEB13865.1"/>
    </source>
</evidence>
<keyword evidence="2" id="KW-0408">Iron</keyword>
<evidence type="ECO:0000256" key="3">
    <source>
        <dbReference type="ARBA" id="ARBA00023014"/>
    </source>
</evidence>
<dbReference type="eggNOG" id="COG1145">
    <property type="taxonomic scope" value="Bacteria"/>
</dbReference>
<keyword evidence="3" id="KW-0411">Iron-sulfur</keyword>
<name>F2NRP7_TRES6</name>
<dbReference type="GO" id="GO:0051536">
    <property type="term" value="F:iron-sulfur cluster binding"/>
    <property type="evidence" value="ECO:0007669"/>
    <property type="project" value="UniProtKB-KW"/>
</dbReference>
<evidence type="ECO:0000313" key="6">
    <source>
        <dbReference type="Proteomes" id="UP000006852"/>
    </source>
</evidence>
<dbReference type="OrthoDB" id="9805142at2"/>
<dbReference type="Gene3D" id="3.30.70.20">
    <property type="match status" value="1"/>
</dbReference>
<protein>
    <submittedName>
        <fullName evidence="5">4Fe-4S ferredoxin iron-sulfur binding domain-containing protein</fullName>
    </submittedName>
</protein>
<keyword evidence="6" id="KW-1185">Reference proteome</keyword>
<dbReference type="HOGENOM" id="CLU_037958_1_0_12"/>
<dbReference type="InterPro" id="IPR052977">
    <property type="entry name" value="Polyferredoxin-like_ET"/>
</dbReference>
<dbReference type="PANTHER" id="PTHR43193">
    <property type="match status" value="1"/>
</dbReference>
<dbReference type="eggNOG" id="COG1035">
    <property type="taxonomic scope" value="Bacteria"/>
</dbReference>
<dbReference type="EMBL" id="CP002631">
    <property type="protein sequence ID" value="AEB13865.1"/>
    <property type="molecule type" value="Genomic_DNA"/>
</dbReference>
<dbReference type="InterPro" id="IPR017900">
    <property type="entry name" value="4Fe4S_Fe_S_CS"/>
</dbReference>
<dbReference type="KEGG" id="tsu:Tresu_0945"/>
<accession>F2NRP7</accession>
<dbReference type="GO" id="GO:0046872">
    <property type="term" value="F:metal ion binding"/>
    <property type="evidence" value="ECO:0007669"/>
    <property type="project" value="UniProtKB-KW"/>
</dbReference>
<feature type="domain" description="4Fe-4S ferredoxin-type" evidence="4">
    <location>
        <begin position="33"/>
        <end position="63"/>
    </location>
</feature>
<dbReference type="Pfam" id="PF12838">
    <property type="entry name" value="Fer4_7"/>
    <property type="match status" value="1"/>
</dbReference>
<dbReference type="InterPro" id="IPR007525">
    <property type="entry name" value="FrhB_FdhB_C"/>
</dbReference>
<dbReference type="RefSeq" id="WP_013701157.1">
    <property type="nucleotide sequence ID" value="NC_015385.1"/>
</dbReference>
<gene>
    <name evidence="5" type="ordered locus">Tresu_0945</name>
</gene>
<dbReference type="AlphaFoldDB" id="F2NRP7"/>
<dbReference type="SUPFAM" id="SSF54862">
    <property type="entry name" value="4Fe-4S ferredoxins"/>
    <property type="match status" value="1"/>
</dbReference>
<dbReference type="Proteomes" id="UP000006852">
    <property type="component" value="Chromosome"/>
</dbReference>
<keyword evidence="1" id="KW-0479">Metal-binding</keyword>
<dbReference type="GeneID" id="302998112"/>
<evidence type="ECO:0000259" key="4">
    <source>
        <dbReference type="PROSITE" id="PS51379"/>
    </source>
</evidence>
<dbReference type="PANTHER" id="PTHR43193:SF2">
    <property type="entry name" value="POLYFERREDOXIN PROTEIN FWDF"/>
    <property type="match status" value="1"/>
</dbReference>
<dbReference type="PROSITE" id="PS00198">
    <property type="entry name" value="4FE4S_FER_1"/>
    <property type="match status" value="1"/>
</dbReference>